<organism evidence="1 2">
    <name type="scientific">candidate division KSB3 bacterium</name>
    <dbReference type="NCBI Taxonomy" id="2044937"/>
    <lineage>
        <taxon>Bacteria</taxon>
        <taxon>candidate division KSB3</taxon>
    </lineage>
</organism>
<comment type="caution">
    <text evidence="1">The sequence shown here is derived from an EMBL/GenBank/DDBJ whole genome shotgun (WGS) entry which is preliminary data.</text>
</comment>
<proteinExistence type="predicted"/>
<sequence length="61" mass="6911">MRTTSVLISAFRNSMGTQEYASHLLSAHETLTELLPENAKEFVAVIHYLKSDLESHSSVRY</sequence>
<dbReference type="EMBL" id="PDSK01000098">
    <property type="protein sequence ID" value="PIE33477.1"/>
    <property type="molecule type" value="Genomic_DNA"/>
</dbReference>
<accession>A0A2G6KCT9</accession>
<dbReference type="AlphaFoldDB" id="A0A2G6KCT9"/>
<name>A0A2G6KCT9_9BACT</name>
<protein>
    <submittedName>
        <fullName evidence="1">Uncharacterized protein</fullName>
    </submittedName>
</protein>
<dbReference type="Proteomes" id="UP000230821">
    <property type="component" value="Unassembled WGS sequence"/>
</dbReference>
<evidence type="ECO:0000313" key="1">
    <source>
        <dbReference type="EMBL" id="PIE33477.1"/>
    </source>
</evidence>
<evidence type="ECO:0000313" key="2">
    <source>
        <dbReference type="Proteomes" id="UP000230821"/>
    </source>
</evidence>
<reference evidence="1 2" key="1">
    <citation type="submission" date="2017-10" db="EMBL/GenBank/DDBJ databases">
        <title>Novel microbial diversity and functional potential in the marine mammal oral microbiome.</title>
        <authorList>
            <person name="Dudek N.K."/>
            <person name="Sun C.L."/>
            <person name="Burstein D."/>
            <person name="Kantor R.S."/>
            <person name="Aliaga Goltsman D.S."/>
            <person name="Bik E.M."/>
            <person name="Thomas B.C."/>
            <person name="Banfield J.F."/>
            <person name="Relman D.A."/>
        </authorList>
    </citation>
    <scope>NUCLEOTIDE SEQUENCE [LARGE SCALE GENOMIC DNA]</scope>
    <source>
        <strain evidence="1">DOLJORAL78_47_16</strain>
    </source>
</reference>
<gene>
    <name evidence="1" type="ORF">CSA56_11785</name>
</gene>